<evidence type="ECO:0000313" key="3">
    <source>
        <dbReference type="EMBL" id="GEU51839.1"/>
    </source>
</evidence>
<comment type="caution">
    <text evidence="3">The sequence shown here is derived from an EMBL/GenBank/DDBJ whole genome shotgun (WGS) entry which is preliminary data.</text>
</comment>
<dbReference type="AlphaFoldDB" id="A0A6L2KS90"/>
<dbReference type="InterPro" id="IPR054722">
    <property type="entry name" value="PolX-like_BBD"/>
</dbReference>
<protein>
    <submittedName>
        <fullName evidence="3">Retrovirus-related Pol polyprotein from transposon TNT 1-94</fullName>
    </submittedName>
</protein>
<name>A0A6L2KS90_TANCI</name>
<reference evidence="3" key="1">
    <citation type="journal article" date="2019" name="Sci. Rep.">
        <title>Draft genome of Tanacetum cinerariifolium, the natural source of mosquito coil.</title>
        <authorList>
            <person name="Yamashiro T."/>
            <person name="Shiraishi A."/>
            <person name="Satake H."/>
            <person name="Nakayama K."/>
        </authorList>
    </citation>
    <scope>NUCLEOTIDE SEQUENCE</scope>
</reference>
<gene>
    <name evidence="3" type="ORF">Tci_023817</name>
</gene>
<accession>A0A6L2KS90</accession>
<dbReference type="PANTHER" id="PTHR42648:SF28">
    <property type="entry name" value="TRANSPOSON-ENCODED PROTEIN WITH RIBONUCLEASE H-LIKE AND RETROVIRUS ZINC FINGER-LIKE DOMAINS"/>
    <property type="match status" value="1"/>
</dbReference>
<dbReference type="GO" id="GO:0008233">
    <property type="term" value="F:peptidase activity"/>
    <property type="evidence" value="ECO:0007669"/>
    <property type="project" value="UniProtKB-KW"/>
</dbReference>
<dbReference type="InterPro" id="IPR039537">
    <property type="entry name" value="Retrotran_Ty1/copia-like"/>
</dbReference>
<organism evidence="3">
    <name type="scientific">Tanacetum cinerariifolium</name>
    <name type="common">Dalmatian daisy</name>
    <name type="synonym">Chrysanthemum cinerariifolium</name>
    <dbReference type="NCBI Taxonomy" id="118510"/>
    <lineage>
        <taxon>Eukaryota</taxon>
        <taxon>Viridiplantae</taxon>
        <taxon>Streptophyta</taxon>
        <taxon>Embryophyta</taxon>
        <taxon>Tracheophyta</taxon>
        <taxon>Spermatophyta</taxon>
        <taxon>Magnoliopsida</taxon>
        <taxon>eudicotyledons</taxon>
        <taxon>Gunneridae</taxon>
        <taxon>Pentapetalae</taxon>
        <taxon>asterids</taxon>
        <taxon>campanulids</taxon>
        <taxon>Asterales</taxon>
        <taxon>Asteraceae</taxon>
        <taxon>Asteroideae</taxon>
        <taxon>Anthemideae</taxon>
        <taxon>Anthemidinae</taxon>
        <taxon>Tanacetum</taxon>
    </lineage>
</organism>
<dbReference type="SUPFAM" id="SSF53098">
    <property type="entry name" value="Ribonuclease H-like"/>
    <property type="match status" value="1"/>
</dbReference>
<dbReference type="EMBL" id="BKCJ010002927">
    <property type="protein sequence ID" value="GEU51839.1"/>
    <property type="molecule type" value="Genomic_DNA"/>
</dbReference>
<dbReference type="Gene3D" id="3.30.420.10">
    <property type="entry name" value="Ribonuclease H-like superfamily/Ribonuclease H"/>
    <property type="match status" value="1"/>
</dbReference>
<proteinExistence type="predicted"/>
<dbReference type="GO" id="GO:0003676">
    <property type="term" value="F:nucleic acid binding"/>
    <property type="evidence" value="ECO:0007669"/>
    <property type="project" value="InterPro"/>
</dbReference>
<evidence type="ECO:0000256" key="1">
    <source>
        <dbReference type="ARBA" id="ARBA00022670"/>
    </source>
</evidence>
<dbReference type="InterPro" id="IPR012337">
    <property type="entry name" value="RNaseH-like_sf"/>
</dbReference>
<dbReference type="Pfam" id="PF22936">
    <property type="entry name" value="Pol_BBD"/>
    <property type="match status" value="1"/>
</dbReference>
<keyword evidence="1" id="KW-0645">Protease</keyword>
<dbReference type="InterPro" id="IPR036397">
    <property type="entry name" value="RNaseH_sf"/>
</dbReference>
<dbReference type="PANTHER" id="PTHR42648">
    <property type="entry name" value="TRANSPOSASE, PUTATIVE-RELATED"/>
    <property type="match status" value="1"/>
</dbReference>
<keyword evidence="1" id="KW-0378">Hydrolase</keyword>
<sequence length="483" mass="53747">MALKPSSLKAVTACIPDKPWTTVLESIPRLSAPVTIEAGNASGKSSYANVTSKPSGKKLNIHTLFTPKGNGIDVVVPMESIRAISDRFVNTTYGFLGKRVIYNIVANYTILLGVLGGGFSSPTISIKVGAEGFSAWATRFDENKRKVIVSCAVTKQQGYRQRINMRALLIQHGCEAALEVLPVNMEAKAKAELKNKDHTAIILCLGNKDHLKRNCPKNNRKKSTGYVKKDDQPSSYGSIYDGFELMMVMSAEALLDWIMDSGGSYHMTPRLDLFFDFLEYDRVRVLLGDNMECKIRGTLKKEEYTIKLKSGKIKVINGSSVVLSGTQIDNCIYSLDGHAVARGYEFIFSGLNTRHLDSSKSRSREWLTECMNRTLIDMVHCLLIQSGLPKTLWAEATCTSAYLINRSPSTTFKKMKPMEKWSGHPSDYGMLRIFGCVVYSYVKQGELEPDGFFKEEEDLGVIRSSNWVNAGEMQMAVQDKGRD</sequence>
<evidence type="ECO:0000259" key="2">
    <source>
        <dbReference type="Pfam" id="PF22936"/>
    </source>
</evidence>
<dbReference type="GO" id="GO:0006508">
    <property type="term" value="P:proteolysis"/>
    <property type="evidence" value="ECO:0007669"/>
    <property type="project" value="UniProtKB-KW"/>
</dbReference>
<feature type="domain" description="Retrovirus-related Pol polyprotein from transposon TNT 1-94-like beta-barrel" evidence="2">
    <location>
        <begin position="257"/>
        <end position="317"/>
    </location>
</feature>